<evidence type="ECO:0000313" key="2">
    <source>
        <dbReference type="Proteomes" id="UP000218238"/>
    </source>
</evidence>
<dbReference type="AlphaFoldDB" id="A0A2A2TMU8"/>
<proteinExistence type="predicted"/>
<dbReference type="Proteomes" id="UP000218238">
    <property type="component" value="Unassembled WGS sequence"/>
</dbReference>
<evidence type="ECO:0000313" key="1">
    <source>
        <dbReference type="EMBL" id="PAX59745.1"/>
    </source>
</evidence>
<comment type="caution">
    <text evidence="1">The sequence shown here is derived from an EMBL/GenBank/DDBJ whole genome shotgun (WGS) entry which is preliminary data.</text>
</comment>
<dbReference type="EMBL" id="NTFS01000037">
    <property type="protein sequence ID" value="PAX59745.1"/>
    <property type="molecule type" value="Genomic_DNA"/>
</dbReference>
<organism evidence="1 2">
    <name type="scientific">Brunnivagina elsteri CCALA 953</name>
    <dbReference type="NCBI Taxonomy" id="987040"/>
    <lineage>
        <taxon>Bacteria</taxon>
        <taxon>Bacillati</taxon>
        <taxon>Cyanobacteriota</taxon>
        <taxon>Cyanophyceae</taxon>
        <taxon>Nostocales</taxon>
        <taxon>Calotrichaceae</taxon>
        <taxon>Brunnivagina</taxon>
    </lineage>
</organism>
<reference evidence="1 2" key="1">
    <citation type="submission" date="2017-08" db="EMBL/GenBank/DDBJ databases">
        <title>Draft genome sequence of filamentous cyanobacterium Calothrix elsteri CCALA 953.</title>
        <authorList>
            <person name="Gagunashvili A.N."/>
            <person name="Elster J."/>
            <person name="Andresson O.S."/>
        </authorList>
    </citation>
    <scope>NUCLEOTIDE SEQUENCE [LARGE SCALE GENOMIC DNA]</scope>
    <source>
        <strain evidence="1 2">CCALA 953</strain>
    </source>
</reference>
<sequence>MYCSDCLSRQAIAKKDFEQVAATRNGHEDLSSGSIKSVARPWHSASPPNFPQSLCLLVEAKQIIKKTRQINPAFMRVKIELKIKLANERLCETQHMIWGKSRNGRCF</sequence>
<name>A0A2A2TMU8_9CYAN</name>
<protein>
    <submittedName>
        <fullName evidence="1">Uncharacterized protein</fullName>
    </submittedName>
</protein>
<gene>
    <name evidence="1" type="ORF">CK510_05585</name>
</gene>
<accession>A0A2A2TMU8</accession>
<keyword evidence="2" id="KW-1185">Reference proteome</keyword>